<dbReference type="GO" id="GO:0003828">
    <property type="term" value="F:alpha-N-acetylneuraminate alpha-2,8-sialyltransferase activity"/>
    <property type="evidence" value="ECO:0007669"/>
    <property type="project" value="TreeGrafter"/>
</dbReference>
<evidence type="ECO:0000256" key="7">
    <source>
        <dbReference type="ARBA" id="ARBA00022989"/>
    </source>
</evidence>
<comment type="similarity">
    <text evidence="2">Belongs to the glycosyltransferase 29 family.</text>
</comment>
<accession>A0A498NPC3</accession>
<name>A0A498NPC3_LABRO</name>
<dbReference type="GO" id="GO:0006491">
    <property type="term" value="P:N-glycan processing"/>
    <property type="evidence" value="ECO:0007669"/>
    <property type="project" value="TreeGrafter"/>
</dbReference>
<comment type="subcellular location">
    <subcellularLocation>
        <location evidence="1">Golgi apparatus membrane</location>
        <topology evidence="1">Single-pass type II membrane protein</topology>
    </subcellularLocation>
</comment>
<comment type="caution">
    <text evidence="11">The sequence shown here is derived from an EMBL/GenBank/DDBJ whole genome shotgun (WGS) entry which is preliminary data.</text>
</comment>
<evidence type="ECO:0000256" key="2">
    <source>
        <dbReference type="ARBA" id="ARBA00006003"/>
    </source>
</evidence>
<evidence type="ECO:0000256" key="9">
    <source>
        <dbReference type="ARBA" id="ARBA00023136"/>
    </source>
</evidence>
<evidence type="ECO:0000313" key="11">
    <source>
        <dbReference type="EMBL" id="RXN33569.1"/>
    </source>
</evidence>
<sequence>MMRIDMKNFNDSLLPLMSCPHVSNRTQKELIRSKLHLCCNATGLLYLTKKNTAVNQTITYETSNSVYKVGAALHKMLPEDFPWSSRGHLGRCTVVGNGGILKNSNCGREIDSADFVIRLNLAPINDSDVGLKADLVTINPSQLSADYSNMDVNPGPLVQRKLSRNPQLLKKKEHLGIEDYEVLKSTALPAPSSAMVKTAKAKGQLLAAPLISPP</sequence>
<proteinExistence type="inferred from homology"/>
<keyword evidence="7" id="KW-1133">Transmembrane helix</keyword>
<dbReference type="GO" id="GO:0009311">
    <property type="term" value="P:oligosaccharide metabolic process"/>
    <property type="evidence" value="ECO:0007669"/>
    <property type="project" value="TreeGrafter"/>
</dbReference>
<organism evidence="11 12">
    <name type="scientific">Labeo rohita</name>
    <name type="common">Indian major carp</name>
    <name type="synonym">Cyprinus rohita</name>
    <dbReference type="NCBI Taxonomy" id="84645"/>
    <lineage>
        <taxon>Eukaryota</taxon>
        <taxon>Metazoa</taxon>
        <taxon>Chordata</taxon>
        <taxon>Craniata</taxon>
        <taxon>Vertebrata</taxon>
        <taxon>Euteleostomi</taxon>
        <taxon>Actinopterygii</taxon>
        <taxon>Neopterygii</taxon>
        <taxon>Teleostei</taxon>
        <taxon>Ostariophysi</taxon>
        <taxon>Cypriniformes</taxon>
        <taxon>Cyprinidae</taxon>
        <taxon>Labeoninae</taxon>
        <taxon>Labeonini</taxon>
        <taxon>Labeo</taxon>
    </lineage>
</organism>
<evidence type="ECO:0000256" key="4">
    <source>
        <dbReference type="ARBA" id="ARBA00022679"/>
    </source>
</evidence>
<evidence type="ECO:0000256" key="3">
    <source>
        <dbReference type="ARBA" id="ARBA00022676"/>
    </source>
</evidence>
<evidence type="ECO:0000256" key="6">
    <source>
        <dbReference type="ARBA" id="ARBA00022968"/>
    </source>
</evidence>
<keyword evidence="6" id="KW-0735">Signal-anchor</keyword>
<evidence type="ECO:0000256" key="10">
    <source>
        <dbReference type="ARBA" id="ARBA00023180"/>
    </source>
</evidence>
<evidence type="ECO:0000256" key="1">
    <source>
        <dbReference type="ARBA" id="ARBA00004323"/>
    </source>
</evidence>
<gene>
    <name evidence="11" type="ORF">ROHU_004284</name>
</gene>
<dbReference type="EMBL" id="QBIY01011261">
    <property type="protein sequence ID" value="RXN33569.1"/>
    <property type="molecule type" value="Genomic_DNA"/>
</dbReference>
<evidence type="ECO:0000256" key="5">
    <source>
        <dbReference type="ARBA" id="ARBA00022692"/>
    </source>
</evidence>
<evidence type="ECO:0000313" key="12">
    <source>
        <dbReference type="Proteomes" id="UP000290572"/>
    </source>
</evidence>
<dbReference type="PANTHER" id="PTHR11987">
    <property type="entry name" value="ALPHA-2,8-SIALYLTRANSFERASE"/>
    <property type="match status" value="1"/>
</dbReference>
<dbReference type="Gene3D" id="3.90.1480.20">
    <property type="entry name" value="Glycosyl transferase family 29"/>
    <property type="match status" value="1"/>
</dbReference>
<dbReference type="GO" id="GO:0000139">
    <property type="term" value="C:Golgi membrane"/>
    <property type="evidence" value="ECO:0007669"/>
    <property type="project" value="UniProtKB-SubCell"/>
</dbReference>
<dbReference type="Proteomes" id="UP000290572">
    <property type="component" value="Unassembled WGS sequence"/>
</dbReference>
<keyword evidence="12" id="KW-1185">Reference proteome</keyword>
<dbReference type="STRING" id="84645.A0A498NPC3"/>
<dbReference type="InterPro" id="IPR050943">
    <property type="entry name" value="Glycosyltr_29_Sialyltrsf"/>
</dbReference>
<keyword evidence="3 11" id="KW-0328">Glycosyltransferase</keyword>
<keyword evidence="4 11" id="KW-0808">Transferase</keyword>
<dbReference type="AlphaFoldDB" id="A0A498NPC3"/>
<keyword evidence="5" id="KW-0812">Transmembrane</keyword>
<reference evidence="11 12" key="1">
    <citation type="submission" date="2018-03" db="EMBL/GenBank/DDBJ databases">
        <title>Draft genome sequence of Rohu Carp (Labeo rohita).</title>
        <authorList>
            <person name="Das P."/>
            <person name="Kushwaha B."/>
            <person name="Joshi C.G."/>
            <person name="Kumar D."/>
            <person name="Nagpure N.S."/>
            <person name="Sahoo L."/>
            <person name="Das S.P."/>
            <person name="Bit A."/>
            <person name="Patnaik S."/>
            <person name="Meher P.K."/>
            <person name="Jayasankar P."/>
            <person name="Koringa P.G."/>
            <person name="Patel N.V."/>
            <person name="Hinsu A.T."/>
            <person name="Kumar R."/>
            <person name="Pandey M."/>
            <person name="Agarwal S."/>
            <person name="Srivastava S."/>
            <person name="Singh M."/>
            <person name="Iquebal M.A."/>
            <person name="Jaiswal S."/>
            <person name="Angadi U.B."/>
            <person name="Kumar N."/>
            <person name="Raza M."/>
            <person name="Shah T.M."/>
            <person name="Rai A."/>
            <person name="Jena J.K."/>
        </authorList>
    </citation>
    <scope>NUCLEOTIDE SEQUENCE [LARGE SCALE GENOMIC DNA]</scope>
    <source>
        <strain evidence="11">DASCIFA01</strain>
        <tissue evidence="11">Testis</tissue>
    </source>
</reference>
<keyword evidence="10" id="KW-0325">Glycoprotein</keyword>
<dbReference type="InterPro" id="IPR001675">
    <property type="entry name" value="Glyco_trans_29"/>
</dbReference>
<dbReference type="InterPro" id="IPR038578">
    <property type="entry name" value="GT29-like_sf"/>
</dbReference>
<keyword evidence="8" id="KW-0333">Golgi apparatus</keyword>
<dbReference type="Pfam" id="PF00777">
    <property type="entry name" value="Glyco_transf_29"/>
    <property type="match status" value="1"/>
</dbReference>
<dbReference type="PANTHER" id="PTHR11987:SF29">
    <property type="entry name" value="ALPHA-2,8-SIALYLTRANSFERASE 8F"/>
    <property type="match status" value="1"/>
</dbReference>
<keyword evidence="9" id="KW-0472">Membrane</keyword>
<evidence type="ECO:0000256" key="8">
    <source>
        <dbReference type="ARBA" id="ARBA00023034"/>
    </source>
</evidence>
<protein>
    <submittedName>
        <fullName evidence="11">Alpha-2,8-sialyltransferase 8E-like protein</fullName>
    </submittedName>
</protein>